<organism evidence="2 3">
    <name type="scientific">Sordaria macrospora (strain ATCC MYA-333 / DSM 997 / K(L3346) / K-hell)</name>
    <dbReference type="NCBI Taxonomy" id="771870"/>
    <lineage>
        <taxon>Eukaryota</taxon>
        <taxon>Fungi</taxon>
        <taxon>Dikarya</taxon>
        <taxon>Ascomycota</taxon>
        <taxon>Pezizomycotina</taxon>
        <taxon>Sordariomycetes</taxon>
        <taxon>Sordariomycetidae</taxon>
        <taxon>Sordariales</taxon>
        <taxon>Sordariaceae</taxon>
        <taxon>Sordaria</taxon>
    </lineage>
</organism>
<feature type="compositionally biased region" description="Low complexity" evidence="1">
    <location>
        <begin position="29"/>
        <end position="59"/>
    </location>
</feature>
<dbReference type="AlphaFoldDB" id="F7VS84"/>
<dbReference type="VEuPathDB" id="FungiDB:SMAC_01916"/>
<dbReference type="EMBL" id="CABT02000005">
    <property type="protein sequence ID" value="CCC08370.1"/>
    <property type="molecule type" value="Genomic_DNA"/>
</dbReference>
<sequence length="173" mass="18595">MPYWNRSSKHNRSQHNLLGSSVAEEPSQATSSVPSGASPGAGAANPSSALPNSAFSSGSNDSFQIDNGAAGLNLAQASQPQPSHLVNIYNNPASGPSHFADPVPQLQHSNTVTGVVESRQRDHDFQDQVARSHSHRFPQISPTQAQQQQHTNTYCPKTDKNDKKQTSTDKTLR</sequence>
<keyword evidence="3" id="KW-1185">Reference proteome</keyword>
<evidence type="ECO:0000313" key="3">
    <source>
        <dbReference type="Proteomes" id="UP000001881"/>
    </source>
</evidence>
<comment type="caution">
    <text evidence="2">The sequence shown here is derived from an EMBL/GenBank/DDBJ whole genome shotgun (WGS) entry which is preliminary data.</text>
</comment>
<dbReference type="InParanoid" id="F7VS84"/>
<dbReference type="HOGENOM" id="CLU_1548574_0_0_1"/>
<feature type="region of interest" description="Disordered" evidence="1">
    <location>
        <begin position="83"/>
        <end position="106"/>
    </location>
</feature>
<feature type="compositionally biased region" description="Polar residues" evidence="1">
    <location>
        <begin position="83"/>
        <end position="94"/>
    </location>
</feature>
<reference evidence="2 3" key="1">
    <citation type="journal article" date="2010" name="PLoS Genet.">
        <title>De novo assembly of a 40 Mb eukaryotic genome from short sequence reads: Sordaria macrospora, a model organism for fungal morphogenesis.</title>
        <authorList>
            <person name="Nowrousian M."/>
            <person name="Stajich J."/>
            <person name="Chu M."/>
            <person name="Engh I."/>
            <person name="Espagne E."/>
            <person name="Halliday K."/>
            <person name="Kamerewerd J."/>
            <person name="Kempken F."/>
            <person name="Knab B."/>
            <person name="Kuo H.C."/>
            <person name="Osiewacz H.D."/>
            <person name="Poeggeler S."/>
            <person name="Read N."/>
            <person name="Seiler S."/>
            <person name="Smith K."/>
            <person name="Zickler D."/>
            <person name="Kueck U."/>
            <person name="Freitag M."/>
        </authorList>
    </citation>
    <scope>NUCLEOTIDE SEQUENCE [LARGE SCALE GENOMIC DNA]</scope>
    <source>
        <strain evidence="3">ATCC MYA-333 / DSM 997 / K(L3346) / K-hell</strain>
        <tissue evidence="2">Mycelium</tissue>
    </source>
</reference>
<proteinExistence type="predicted"/>
<accession>F7VS84</accession>
<name>F7VS84_SORMK</name>
<dbReference type="Proteomes" id="UP000001881">
    <property type="component" value="Unassembled WGS sequence"/>
</dbReference>
<gene>
    <name evidence="2" type="ORF">SMAC_01916</name>
</gene>
<feature type="compositionally biased region" description="Basic and acidic residues" evidence="1">
    <location>
        <begin position="157"/>
        <end position="173"/>
    </location>
</feature>
<evidence type="ECO:0000256" key="1">
    <source>
        <dbReference type="SAM" id="MobiDB-lite"/>
    </source>
</evidence>
<dbReference type="eggNOG" id="ENOG502QT51">
    <property type="taxonomic scope" value="Eukaryota"/>
</dbReference>
<dbReference type="OrthoDB" id="4155914at2759"/>
<protein>
    <submittedName>
        <fullName evidence="2">WGS project CABT00000000 data, contig 2.5</fullName>
    </submittedName>
</protein>
<feature type="region of interest" description="Disordered" evidence="1">
    <location>
        <begin position="118"/>
        <end position="173"/>
    </location>
</feature>
<feature type="region of interest" description="Disordered" evidence="1">
    <location>
        <begin position="1"/>
        <end position="66"/>
    </location>
</feature>
<evidence type="ECO:0000313" key="2">
    <source>
        <dbReference type="EMBL" id="CCC08370.1"/>
    </source>
</evidence>